<keyword evidence="2" id="KW-1185">Reference proteome</keyword>
<evidence type="ECO:0000256" key="1">
    <source>
        <dbReference type="SAM" id="Phobius"/>
    </source>
</evidence>
<feature type="transmembrane region" description="Helical" evidence="1">
    <location>
        <begin position="509"/>
        <end position="527"/>
    </location>
</feature>
<organism evidence="2 3">
    <name type="scientific">Phoenix dactylifera</name>
    <name type="common">Date palm</name>
    <dbReference type="NCBI Taxonomy" id="42345"/>
    <lineage>
        <taxon>Eukaryota</taxon>
        <taxon>Viridiplantae</taxon>
        <taxon>Streptophyta</taxon>
        <taxon>Embryophyta</taxon>
        <taxon>Tracheophyta</taxon>
        <taxon>Spermatophyta</taxon>
        <taxon>Magnoliopsida</taxon>
        <taxon>Liliopsida</taxon>
        <taxon>Arecaceae</taxon>
        <taxon>Coryphoideae</taxon>
        <taxon>Phoeniceae</taxon>
        <taxon>Phoenix</taxon>
    </lineage>
</organism>
<feature type="transmembrane region" description="Helical" evidence="1">
    <location>
        <begin position="595"/>
        <end position="615"/>
    </location>
</feature>
<gene>
    <name evidence="3" type="primary">LOC103718037</name>
</gene>
<feature type="transmembrane region" description="Helical" evidence="1">
    <location>
        <begin position="667"/>
        <end position="694"/>
    </location>
</feature>
<dbReference type="Proteomes" id="UP000228380">
    <property type="component" value="Unplaced"/>
</dbReference>
<sequence length="826" mass="93396">MKINNTPARLHPCLLCQPRTFENLTNFFPSSSVPNKLQCLHQHCPARQHHRYLRKAPLPLLHPPQIRYQGGGIPSARWRCNVCDIKMLRKKCRLWWPEQLLSSQPNSNLLLFGWYICSVNSLDIIVATAISPHEISPCLLQSSLQEILHSVNGAMPLRLQDLSTISILGHCTADCTGKVLKLMGTQNNDSPRKSNSERLECPGVEENSSLKTHSDDRVNQQCHQKLFADTSDENCARWNCGCKKLDQFTEPHRQSFIRNGNWIQVLCKSQRILCKEIPELHHMHLNGDTLSAHDVHLIIYELPTYGRNHFSLSSWGSSGHVGSPFKKPNWVNELDKKPMLLDLDSVMLALNCATAAKVLLEQHMGTFDPVIHLFWISTLVSTVWQTMAVLVASVATARYILLQALYRFLSYGSQTFFFILSKMFAHTWKNVHIRSCQFLYWPVILQGTGFSSQSNVEYAHRSALRKHFMWSNVAMDVIFGIIIGLALLANAEAVCFWILIVVRGITDNLLRLGCVWLMGVPAGFKLNTELAELLGMISLNAIQIFSTLCFFLSTYLSYFVEGLALSGIVFGLTVPAALCIDMLKLATLHVLTLHWLISFLYSQQIQALASLWRLFRGRKWNPLRQRLDSYDYTVEQHVVGSLLFTPLLLLLPTTSVFYIFFTMLSTTITFICIMIEITISVLHATPLAEILLWIAQRRRFPSGIWFEIISGPTACTYAGDGLSGDSLSSDLDARKTACFFKGGSKTLVSLLRSNYATIGKIIAPHYRNIFCGVRPSFGPSLAYGVLSGQRIPSTLQTSLPPTLPWMNINFREYWRLCHDAVLSFRL</sequence>
<feature type="transmembrane region" description="Helical" evidence="1">
    <location>
        <begin position="563"/>
        <end position="583"/>
    </location>
</feature>
<accession>A0A8B8ZJK8</accession>
<dbReference type="InterPro" id="IPR007720">
    <property type="entry name" value="PigQ/GPI1"/>
</dbReference>
<dbReference type="AlphaFoldDB" id="A0A8B8ZJK8"/>
<dbReference type="PANTHER" id="PTHR47555:SF2">
    <property type="entry name" value="N-ACETYLGLUCOSAMINYL TRANSFERASE COMPONENT FAMILY PROTEIN _ GPI1 FAMILY PROTEIN"/>
    <property type="match status" value="1"/>
</dbReference>
<proteinExistence type="predicted"/>
<evidence type="ECO:0000313" key="2">
    <source>
        <dbReference type="Proteomes" id="UP000228380"/>
    </source>
</evidence>
<dbReference type="GeneID" id="103718037"/>
<name>A0A8B8ZJK8_PHODC</name>
<dbReference type="Pfam" id="PF05024">
    <property type="entry name" value="Gpi1"/>
    <property type="match status" value="1"/>
</dbReference>
<keyword evidence="1" id="KW-0812">Transmembrane</keyword>
<feature type="transmembrane region" description="Helical" evidence="1">
    <location>
        <begin position="533"/>
        <end position="556"/>
    </location>
</feature>
<protein>
    <submittedName>
        <fullName evidence="3">Uncharacterized protein LOC103718037 isoform X2</fullName>
    </submittedName>
</protein>
<feature type="transmembrane region" description="Helical" evidence="1">
    <location>
        <begin position="477"/>
        <end position="502"/>
    </location>
</feature>
<feature type="transmembrane region" description="Helical" evidence="1">
    <location>
        <begin position="408"/>
        <end position="425"/>
    </location>
</feature>
<feature type="transmembrane region" description="Helical" evidence="1">
    <location>
        <begin position="636"/>
        <end position="661"/>
    </location>
</feature>
<dbReference type="RefSeq" id="XP_038973487.1">
    <property type="nucleotide sequence ID" value="XM_039117559.1"/>
</dbReference>
<dbReference type="PANTHER" id="PTHR47555">
    <property type="entry name" value="N-ACETYLGLUCOSAMINYL TRANSFERASE COMPONENT FAMILY PROTEIN / GPI1 FAMILY PROTEIN"/>
    <property type="match status" value="1"/>
</dbReference>
<dbReference type="GO" id="GO:0016020">
    <property type="term" value="C:membrane"/>
    <property type="evidence" value="ECO:0007669"/>
    <property type="project" value="InterPro"/>
</dbReference>
<feature type="transmembrane region" description="Helical" evidence="1">
    <location>
        <begin position="373"/>
        <end position="401"/>
    </location>
</feature>
<reference evidence="3" key="1">
    <citation type="submission" date="2025-08" db="UniProtKB">
        <authorList>
            <consortium name="RefSeq"/>
        </authorList>
    </citation>
    <scope>IDENTIFICATION</scope>
    <source>
        <tissue evidence="3">Young leaves</tissue>
    </source>
</reference>
<keyword evidence="1" id="KW-1133">Transmembrane helix</keyword>
<dbReference type="GO" id="GO:0006506">
    <property type="term" value="P:GPI anchor biosynthetic process"/>
    <property type="evidence" value="ECO:0007669"/>
    <property type="project" value="InterPro"/>
</dbReference>
<keyword evidence="1" id="KW-0472">Membrane</keyword>
<evidence type="ECO:0000313" key="3">
    <source>
        <dbReference type="RefSeq" id="XP_038973487.1"/>
    </source>
</evidence>